<evidence type="ECO:0000313" key="2">
    <source>
        <dbReference type="Proteomes" id="UP000078397"/>
    </source>
</evidence>
<dbReference type="AlphaFoldDB" id="A0A179FDX3"/>
<name>A0A179FDX3_METCM</name>
<dbReference type="KEGG" id="pchm:VFPPC_16491"/>
<comment type="caution">
    <text evidence="1">The sequence shown here is derived from an EMBL/GenBank/DDBJ whole genome shotgun (WGS) entry which is preliminary data.</text>
</comment>
<reference evidence="1 2" key="1">
    <citation type="journal article" date="2016" name="PLoS Pathog.">
        <title>Biosynthesis of antibiotic leucinostatins in bio-control fungus Purpureocillium lilacinum and their inhibition on phytophthora revealed by genome mining.</title>
        <authorList>
            <person name="Wang G."/>
            <person name="Liu Z."/>
            <person name="Lin R."/>
            <person name="Li E."/>
            <person name="Mao Z."/>
            <person name="Ling J."/>
            <person name="Yang Y."/>
            <person name="Yin W.B."/>
            <person name="Xie B."/>
        </authorList>
    </citation>
    <scope>NUCLEOTIDE SEQUENCE [LARGE SCALE GENOMIC DNA]</scope>
    <source>
        <strain evidence="1">170</strain>
    </source>
</reference>
<dbReference type="EMBL" id="LSBJ02000006">
    <property type="protein sequence ID" value="OAQ63587.1"/>
    <property type="molecule type" value="Genomic_DNA"/>
</dbReference>
<keyword evidence="2" id="KW-1185">Reference proteome</keyword>
<evidence type="ECO:0000313" key="1">
    <source>
        <dbReference type="EMBL" id="OAQ63587.1"/>
    </source>
</evidence>
<protein>
    <submittedName>
        <fullName evidence="1">Uncharacterized protein</fullName>
    </submittedName>
</protein>
<sequence length="88" mass="9744">MFRLLMQPQCVYMQPRRSVLAVGLPKQVESGLAPLSCTRQNVDCTAALHSEVRALCQISLPDQFDGSSIFGTVALPLTWTPCFRPRPP</sequence>
<dbReference type="GeneID" id="28858238"/>
<accession>A0A179FDX3</accession>
<proteinExistence type="predicted"/>
<dbReference type="Proteomes" id="UP000078397">
    <property type="component" value="Unassembled WGS sequence"/>
</dbReference>
<gene>
    <name evidence="1" type="ORF">VFPPC_16491</name>
</gene>
<dbReference type="RefSeq" id="XP_018141167.1">
    <property type="nucleotide sequence ID" value="XM_018294244.1"/>
</dbReference>
<organism evidence="1 2">
    <name type="scientific">Pochonia chlamydosporia 170</name>
    <dbReference type="NCBI Taxonomy" id="1380566"/>
    <lineage>
        <taxon>Eukaryota</taxon>
        <taxon>Fungi</taxon>
        <taxon>Dikarya</taxon>
        <taxon>Ascomycota</taxon>
        <taxon>Pezizomycotina</taxon>
        <taxon>Sordariomycetes</taxon>
        <taxon>Hypocreomycetidae</taxon>
        <taxon>Hypocreales</taxon>
        <taxon>Clavicipitaceae</taxon>
        <taxon>Pochonia</taxon>
    </lineage>
</organism>